<dbReference type="Gene3D" id="1.10.1740.10">
    <property type="match status" value="1"/>
</dbReference>
<feature type="region of interest" description="Disordered" evidence="6">
    <location>
        <begin position="108"/>
        <end position="130"/>
    </location>
</feature>
<feature type="domain" description="RNA polymerase sigma factor 70 region 4 type 2" evidence="8">
    <location>
        <begin position="148"/>
        <end position="200"/>
    </location>
</feature>
<dbReference type="STRING" id="391625.PPSIR1_10020"/>
<dbReference type="Pfam" id="PF08281">
    <property type="entry name" value="Sigma70_r4_2"/>
    <property type="match status" value="1"/>
</dbReference>
<sequence length="246" mass="27680">MATGRAELNQRADMVGLYELMDRYGDGDPRAFGALHRRLGPRLRGFLMKLVRDEATVDDLLQLTFLKAHLARERFQLQGGDPDGAVQGWYFAIARNVALDHLRQRGRRDKRQVNLHRNEDGSTHELPDGMDSLEDMITSQERADEIVEQVRSAIARLPPGQREVVEMHKLRGMSMAEVAERLDIREGAARVRAHRGYKALARMLGSSAPVALLAQLRPEDLDVNLISSPKMRVAEVIEAMLRGIGQ</sequence>
<evidence type="ECO:0000256" key="5">
    <source>
        <dbReference type="ARBA" id="ARBA00023163"/>
    </source>
</evidence>
<evidence type="ECO:0000256" key="1">
    <source>
        <dbReference type="ARBA" id="ARBA00010641"/>
    </source>
</evidence>
<dbReference type="Gene3D" id="1.10.10.10">
    <property type="entry name" value="Winged helix-like DNA-binding domain superfamily/Winged helix DNA-binding domain"/>
    <property type="match status" value="1"/>
</dbReference>
<dbReference type="InterPro" id="IPR013249">
    <property type="entry name" value="RNA_pol_sigma70_r4_t2"/>
</dbReference>
<dbReference type="PANTHER" id="PTHR43133:SF8">
    <property type="entry name" value="RNA POLYMERASE SIGMA FACTOR HI_1459-RELATED"/>
    <property type="match status" value="1"/>
</dbReference>
<proteinExistence type="inferred from homology"/>
<dbReference type="SUPFAM" id="SSF88946">
    <property type="entry name" value="Sigma2 domain of RNA polymerase sigma factors"/>
    <property type="match status" value="1"/>
</dbReference>
<dbReference type="PANTHER" id="PTHR43133">
    <property type="entry name" value="RNA POLYMERASE ECF-TYPE SIGMA FACTO"/>
    <property type="match status" value="1"/>
</dbReference>
<reference evidence="9 10" key="1">
    <citation type="submission" date="2007-06" db="EMBL/GenBank/DDBJ databases">
        <authorList>
            <person name="Shimkets L."/>
            <person name="Ferriera S."/>
            <person name="Johnson J."/>
            <person name="Kravitz S."/>
            <person name="Beeson K."/>
            <person name="Sutton G."/>
            <person name="Rogers Y.-H."/>
            <person name="Friedman R."/>
            <person name="Frazier M."/>
            <person name="Venter J.C."/>
        </authorList>
    </citation>
    <scope>NUCLEOTIDE SEQUENCE [LARGE SCALE GENOMIC DNA]</scope>
    <source>
        <strain evidence="9 10">SIR-1</strain>
    </source>
</reference>
<dbReference type="NCBIfam" id="TIGR02937">
    <property type="entry name" value="sigma70-ECF"/>
    <property type="match status" value="1"/>
</dbReference>
<dbReference type="InterPro" id="IPR013325">
    <property type="entry name" value="RNA_pol_sigma_r2"/>
</dbReference>
<dbReference type="InterPro" id="IPR013324">
    <property type="entry name" value="RNA_pol_sigma_r3/r4-like"/>
</dbReference>
<dbReference type="InterPro" id="IPR014284">
    <property type="entry name" value="RNA_pol_sigma-70_dom"/>
</dbReference>
<dbReference type="GO" id="GO:0003677">
    <property type="term" value="F:DNA binding"/>
    <property type="evidence" value="ECO:0007669"/>
    <property type="project" value="UniProtKB-KW"/>
</dbReference>
<evidence type="ECO:0000256" key="4">
    <source>
        <dbReference type="ARBA" id="ARBA00023125"/>
    </source>
</evidence>
<keyword evidence="4" id="KW-0238">DNA-binding</keyword>
<dbReference type="SUPFAM" id="SSF88659">
    <property type="entry name" value="Sigma3 and sigma4 domains of RNA polymerase sigma factors"/>
    <property type="match status" value="1"/>
</dbReference>
<dbReference type="InterPro" id="IPR036388">
    <property type="entry name" value="WH-like_DNA-bd_sf"/>
</dbReference>
<evidence type="ECO:0000256" key="2">
    <source>
        <dbReference type="ARBA" id="ARBA00023015"/>
    </source>
</evidence>
<dbReference type="GO" id="GO:0006352">
    <property type="term" value="P:DNA-templated transcription initiation"/>
    <property type="evidence" value="ECO:0007669"/>
    <property type="project" value="InterPro"/>
</dbReference>
<keyword evidence="3" id="KW-0731">Sigma factor</keyword>
<evidence type="ECO:0000313" key="9">
    <source>
        <dbReference type="EMBL" id="EDM73721.1"/>
    </source>
</evidence>
<dbReference type="InterPro" id="IPR039425">
    <property type="entry name" value="RNA_pol_sigma-70-like"/>
</dbReference>
<comment type="similarity">
    <text evidence="1">Belongs to the sigma-70 factor family. ECF subfamily.</text>
</comment>
<accession>A6GK79</accession>
<gene>
    <name evidence="9" type="ORF">PPSIR1_10020</name>
</gene>
<evidence type="ECO:0000259" key="8">
    <source>
        <dbReference type="Pfam" id="PF08281"/>
    </source>
</evidence>
<keyword evidence="5" id="KW-0804">Transcription</keyword>
<dbReference type="Pfam" id="PF04542">
    <property type="entry name" value="Sigma70_r2"/>
    <property type="match status" value="1"/>
</dbReference>
<organism evidence="9 10">
    <name type="scientific">Plesiocystis pacifica SIR-1</name>
    <dbReference type="NCBI Taxonomy" id="391625"/>
    <lineage>
        <taxon>Bacteria</taxon>
        <taxon>Pseudomonadati</taxon>
        <taxon>Myxococcota</taxon>
        <taxon>Polyangia</taxon>
        <taxon>Nannocystales</taxon>
        <taxon>Nannocystaceae</taxon>
        <taxon>Plesiocystis</taxon>
    </lineage>
</organism>
<dbReference type="CDD" id="cd06171">
    <property type="entry name" value="Sigma70_r4"/>
    <property type="match status" value="1"/>
</dbReference>
<dbReference type="AlphaFoldDB" id="A6GK79"/>
<comment type="caution">
    <text evidence="9">The sequence shown here is derived from an EMBL/GenBank/DDBJ whole genome shotgun (WGS) entry which is preliminary data.</text>
</comment>
<dbReference type="EMBL" id="ABCS01000185">
    <property type="protein sequence ID" value="EDM73721.1"/>
    <property type="molecule type" value="Genomic_DNA"/>
</dbReference>
<evidence type="ECO:0000256" key="6">
    <source>
        <dbReference type="SAM" id="MobiDB-lite"/>
    </source>
</evidence>
<keyword evidence="2" id="KW-0805">Transcription regulation</keyword>
<dbReference type="eggNOG" id="COG1595">
    <property type="taxonomic scope" value="Bacteria"/>
</dbReference>
<dbReference type="InterPro" id="IPR007627">
    <property type="entry name" value="RNA_pol_sigma70_r2"/>
</dbReference>
<evidence type="ECO:0000259" key="7">
    <source>
        <dbReference type="Pfam" id="PF04542"/>
    </source>
</evidence>
<name>A6GK79_9BACT</name>
<evidence type="ECO:0000313" key="10">
    <source>
        <dbReference type="Proteomes" id="UP000005801"/>
    </source>
</evidence>
<dbReference type="Proteomes" id="UP000005801">
    <property type="component" value="Unassembled WGS sequence"/>
</dbReference>
<protein>
    <submittedName>
        <fullName evidence="9">Sigma-24 (FecI-like) protein</fullName>
    </submittedName>
</protein>
<keyword evidence="10" id="KW-1185">Reference proteome</keyword>
<evidence type="ECO:0000256" key="3">
    <source>
        <dbReference type="ARBA" id="ARBA00023082"/>
    </source>
</evidence>
<feature type="compositionally biased region" description="Basic and acidic residues" evidence="6">
    <location>
        <begin position="116"/>
        <end position="127"/>
    </location>
</feature>
<feature type="domain" description="RNA polymerase sigma-70 region 2" evidence="7">
    <location>
        <begin position="35"/>
        <end position="108"/>
    </location>
</feature>
<dbReference type="GO" id="GO:0016987">
    <property type="term" value="F:sigma factor activity"/>
    <property type="evidence" value="ECO:0007669"/>
    <property type="project" value="UniProtKB-KW"/>
</dbReference>